<dbReference type="AlphaFoldDB" id="A0A0D7W7X3"/>
<comment type="caution">
    <text evidence="1">The sequence shown here is derived from an EMBL/GenBank/DDBJ whole genome shotgun (WGS) entry which is preliminary data.</text>
</comment>
<evidence type="ECO:0008006" key="3">
    <source>
        <dbReference type="Google" id="ProtNLM"/>
    </source>
</evidence>
<dbReference type="EMBL" id="JTDW01000007">
    <property type="protein sequence ID" value="KJD35134.1"/>
    <property type="molecule type" value="Genomic_DNA"/>
</dbReference>
<proteinExistence type="predicted"/>
<name>A0A0D7W7X3_9FLAO</name>
<dbReference type="Proteomes" id="UP000032578">
    <property type="component" value="Unassembled WGS sequence"/>
</dbReference>
<protein>
    <recommendedName>
        <fullName evidence="3">Ig-like domain-containing protein</fullName>
    </recommendedName>
</protein>
<feature type="non-terminal residue" evidence="1">
    <location>
        <position position="645"/>
    </location>
</feature>
<sequence>MKTKSLVRFPRFIGSFIMVFLWTAFSLNAQCPIVTNPTPPPICDASGYTFSNLSADYVTNGGNGIVWYDAISDGSLINNNELVKEGTYYVDDNSGTCGIRQSIVVNFAVGATGENFDQIYCSNENATVQSYIDDVLDSEIPTGGSIELYNDSALTDLVSPSDDLPNGAKSYYIVFVDNSGCKSQIEVGQVGVFDAPANPTPTSPQIFCSDTNPTIADLNPGTTETNYSWYANVDGSGEPIPPALSNTTVLVDGSTYYIQINSFFCTSDAVGVMVEVYDPVDAGSSSTLEYCNDNLPSAFNLFDELGGTPETTGTWSGPLTTSNGYQGTVDISSLTTAGNYIFTYSVLSNNDCPDSTATVTITVNETLSAGNASATNPESFCESNLPTSFDLFTLLENYDLAGSWTQGTLITDPVVLTPIDLSSYTSGTYNFTYWQNVAPNPCPQESTTVQVIVLEDPDAGVAINQVFCENELSTNSPFNLFDALDGSQDHDSGTWTDVSGNTISSNLDITNLTVAGSPYTFNYTIDNGTCSDTEPITISVEEAPESGTANAPAEFCEGEAPTSYDLFDLLENEDQTGTWYVGSDTSGATANNIINPSGSGFTAGTYYYTYDVATIGSCDDIDVTVSIIINPLPNAGTPTPATFCA</sequence>
<dbReference type="RefSeq" id="WP_044632932.1">
    <property type="nucleotide sequence ID" value="NZ_JTDW01000007.1"/>
</dbReference>
<gene>
    <name evidence="1" type="ORF">PW52_10610</name>
</gene>
<dbReference type="STRING" id="1435349.PW52_10610"/>
<accession>A0A0D7W7X3</accession>
<organism evidence="1 2">
    <name type="scientific">Neotamlana sedimentorum</name>
    <dbReference type="NCBI Taxonomy" id="1435349"/>
    <lineage>
        <taxon>Bacteria</taxon>
        <taxon>Pseudomonadati</taxon>
        <taxon>Bacteroidota</taxon>
        <taxon>Flavobacteriia</taxon>
        <taxon>Flavobacteriales</taxon>
        <taxon>Flavobacteriaceae</taxon>
        <taxon>Neotamlana</taxon>
    </lineage>
</organism>
<evidence type="ECO:0000313" key="1">
    <source>
        <dbReference type="EMBL" id="KJD35134.1"/>
    </source>
</evidence>
<dbReference type="OrthoDB" id="1236981at2"/>
<keyword evidence="2" id="KW-1185">Reference proteome</keyword>
<reference evidence="1 2" key="1">
    <citation type="submission" date="2014-11" db="EMBL/GenBank/DDBJ databases">
        <title>Tamlana sedimentorum sp. nov., isolated from shallow sand sediments of the Sea of Japan.</title>
        <authorList>
            <person name="Romanenko L.A."/>
        </authorList>
    </citation>
    <scope>NUCLEOTIDE SEQUENCE [LARGE SCALE GENOMIC DNA]</scope>
    <source>
        <strain evidence="1 2">JCM 19808</strain>
    </source>
</reference>
<evidence type="ECO:0000313" key="2">
    <source>
        <dbReference type="Proteomes" id="UP000032578"/>
    </source>
</evidence>